<organism evidence="1 2">
    <name type="scientific">Hohenbuehelia grisea</name>
    <dbReference type="NCBI Taxonomy" id="104357"/>
    <lineage>
        <taxon>Eukaryota</taxon>
        <taxon>Fungi</taxon>
        <taxon>Dikarya</taxon>
        <taxon>Basidiomycota</taxon>
        <taxon>Agaricomycotina</taxon>
        <taxon>Agaricomycetes</taxon>
        <taxon>Agaricomycetidae</taxon>
        <taxon>Agaricales</taxon>
        <taxon>Pleurotineae</taxon>
        <taxon>Pleurotaceae</taxon>
        <taxon>Hohenbuehelia</taxon>
    </lineage>
</organism>
<sequence>MDPVSLTASALAFAGAAKKIAESLGKVSDNKRKLAELKEDVLRGLHDIQGLLPENDNNLSPASRARIKADLDYLSTQLEHVYNRCNKDLERRSKGLISGVTSSIKAWTRSKAVEEDIARLDKLIQVSYVRFFVATSVDTRRTAHRTEEQVLLQSAEQRDNMLRLETAFINMVVSSDSQNQSAQIRTSANITQNDMNFLRRQARRILDGFDPRKFASGIHIEPPTGHHDQDHPWPSNAWGIDIDALFNWGLTEACHASSLLVIHSDSRAMSIQRSAKALLFLSSHLYYLDLDDLSASLYQCAITLYSALQTGFPCRPYQRCLAFALSCGSRHGQPSERLSYSRSALDIYEDLCAQTSDPYDLECLADALTTHSRNLTANGLIDESLDIARQQLTLQREFTTMAVDWSWYRQLPLVTWSTSGESDIVLSSERQTSLPSMLAYSRSWSLWGVANSLASLGRYAEARIAGIDAIEGLTALVHDDPLNAQSFWCSPDPWRGRLATWVSVYRSPNPSVYQPALAEDGGFARIEDADSGPSSAVVTV</sequence>
<dbReference type="Proteomes" id="UP001556367">
    <property type="component" value="Unassembled WGS sequence"/>
</dbReference>
<keyword evidence="2" id="KW-1185">Reference proteome</keyword>
<reference evidence="2" key="1">
    <citation type="submission" date="2024-06" db="EMBL/GenBank/DDBJ databases">
        <title>Multi-omics analyses provide insights into the biosynthesis of the anticancer antibiotic pleurotin in Hohenbuehelia grisea.</title>
        <authorList>
            <person name="Weaver J.A."/>
            <person name="Alberti F."/>
        </authorList>
    </citation>
    <scope>NUCLEOTIDE SEQUENCE [LARGE SCALE GENOMIC DNA]</scope>
    <source>
        <strain evidence="2">T-177</strain>
    </source>
</reference>
<protein>
    <recommendedName>
        <fullName evidence="3">Fungal N-terminal domain-containing protein</fullName>
    </recommendedName>
</protein>
<gene>
    <name evidence="1" type="ORF">HGRIS_011466</name>
</gene>
<proteinExistence type="predicted"/>
<dbReference type="EMBL" id="JASNQZ010000002">
    <property type="protein sequence ID" value="KAL0959776.1"/>
    <property type="molecule type" value="Genomic_DNA"/>
</dbReference>
<accession>A0ABR3JVA3</accession>
<evidence type="ECO:0000313" key="1">
    <source>
        <dbReference type="EMBL" id="KAL0959776.1"/>
    </source>
</evidence>
<evidence type="ECO:0008006" key="3">
    <source>
        <dbReference type="Google" id="ProtNLM"/>
    </source>
</evidence>
<evidence type="ECO:0000313" key="2">
    <source>
        <dbReference type="Proteomes" id="UP001556367"/>
    </source>
</evidence>
<name>A0ABR3JVA3_9AGAR</name>
<comment type="caution">
    <text evidence="1">The sequence shown here is derived from an EMBL/GenBank/DDBJ whole genome shotgun (WGS) entry which is preliminary data.</text>
</comment>